<dbReference type="SUPFAM" id="SSF50199">
    <property type="entry name" value="Staphylococcal nuclease"/>
    <property type="match status" value="1"/>
</dbReference>
<evidence type="ECO:0000256" key="1">
    <source>
        <dbReference type="SAM" id="SignalP"/>
    </source>
</evidence>
<sequence length="244" mass="25793">MARRRIALALTISLAAAVPAAACVSDMGFDVPGLRADTPLVLAAPDGRRFRLVALSGESVVTPDGPTRVVSLGVTDRHGRIPAQAFGAAGPIELPLLREGRVRLTPTRLVPRDCWRLFERAETEAIRARRGLWAGDGAPIGATDGDALARSEGRFAIVEGRVRSARTQGRITYINFGPPNSGALTVTISDRDMAAFRENGLEPAAIRGHMLRVRGIVTTRRGPSIAAAIPEAITIAEPPSGGAR</sequence>
<proteinExistence type="predicted"/>
<organism evidence="2 3">
    <name type="scientific">Phreatobacter stygius</name>
    <dbReference type="NCBI Taxonomy" id="1940610"/>
    <lineage>
        <taxon>Bacteria</taxon>
        <taxon>Pseudomonadati</taxon>
        <taxon>Pseudomonadota</taxon>
        <taxon>Alphaproteobacteria</taxon>
        <taxon>Hyphomicrobiales</taxon>
        <taxon>Phreatobacteraceae</taxon>
        <taxon>Phreatobacter</taxon>
    </lineage>
</organism>
<keyword evidence="3" id="KW-1185">Reference proteome</keyword>
<name>A0A4D7AVE5_9HYPH</name>
<feature type="chain" id="PRO_5020856726" description="Nuclease" evidence="1">
    <location>
        <begin position="23"/>
        <end position="244"/>
    </location>
</feature>
<keyword evidence="1" id="KW-0732">Signal</keyword>
<dbReference type="OrthoDB" id="7618306at2"/>
<dbReference type="Proteomes" id="UP000298781">
    <property type="component" value="Chromosome"/>
</dbReference>
<evidence type="ECO:0008006" key="4">
    <source>
        <dbReference type="Google" id="ProtNLM"/>
    </source>
</evidence>
<protein>
    <recommendedName>
        <fullName evidence="4">Nuclease</fullName>
    </recommendedName>
</protein>
<dbReference type="RefSeq" id="WP_136960360.1">
    <property type="nucleotide sequence ID" value="NZ_CP039690.1"/>
</dbReference>
<feature type="signal peptide" evidence="1">
    <location>
        <begin position="1"/>
        <end position="22"/>
    </location>
</feature>
<dbReference type="AlphaFoldDB" id="A0A4D7AVE5"/>
<gene>
    <name evidence="2" type="ORF">E8M01_12140</name>
</gene>
<evidence type="ECO:0000313" key="2">
    <source>
        <dbReference type="EMBL" id="QCI64909.1"/>
    </source>
</evidence>
<reference evidence="2 3" key="1">
    <citation type="submission" date="2019-04" db="EMBL/GenBank/DDBJ databases">
        <title>Phreatobacter aquaticus sp. nov.</title>
        <authorList>
            <person name="Choi A."/>
        </authorList>
    </citation>
    <scope>NUCLEOTIDE SEQUENCE [LARGE SCALE GENOMIC DNA]</scope>
    <source>
        <strain evidence="2 3">KCTC 52518</strain>
    </source>
</reference>
<dbReference type="EMBL" id="CP039690">
    <property type="protein sequence ID" value="QCI64909.1"/>
    <property type="molecule type" value="Genomic_DNA"/>
</dbReference>
<dbReference type="InterPro" id="IPR035437">
    <property type="entry name" value="SNase_OB-fold_sf"/>
</dbReference>
<dbReference type="KEGG" id="pstg:E8M01_12140"/>
<accession>A0A4D7AVE5</accession>
<evidence type="ECO:0000313" key="3">
    <source>
        <dbReference type="Proteomes" id="UP000298781"/>
    </source>
</evidence>